<gene>
    <name evidence="1" type="ORF">Q31b_34520</name>
</gene>
<dbReference type="RefSeq" id="WP_146600729.1">
    <property type="nucleotide sequence ID" value="NZ_SJPY01000005.1"/>
</dbReference>
<keyword evidence="2" id="KW-1185">Reference proteome</keyword>
<organism evidence="1 2">
    <name type="scientific">Novipirellula aureliae</name>
    <dbReference type="NCBI Taxonomy" id="2527966"/>
    <lineage>
        <taxon>Bacteria</taxon>
        <taxon>Pseudomonadati</taxon>
        <taxon>Planctomycetota</taxon>
        <taxon>Planctomycetia</taxon>
        <taxon>Pirellulales</taxon>
        <taxon>Pirellulaceae</taxon>
        <taxon>Novipirellula</taxon>
    </lineage>
</organism>
<evidence type="ECO:0000313" key="2">
    <source>
        <dbReference type="Proteomes" id="UP000315471"/>
    </source>
</evidence>
<proteinExistence type="predicted"/>
<dbReference type="OrthoDB" id="253624at2"/>
<sequence length="512" mass="58111">MKPSKPRRAKGMKFSLRHLLVLTALIAIGTAVGLAYRKNDSLHQQRDELLSLSGQLLIADEDELASTAMPRVAYEYTSWQVNVPSGQDYELRLGMGNMFDRQIPPIVGSVRIPPGRHRVTLYSGDNPDQDFRYLVYIDGEQAIEKTMGRDWIPGGWSVASGLTWPRGAKFSPDPLQLSAKNYTPRYDFGSRYYFNPQSDSYVTQKGYRLWIDQRDQTYQPASPFMEPSYDSMYRDIGLRDGLRYKTSAPPENQWTFTRPKYGTRDPVVQISAEFFGHDGASLSYPDKSFPSWQLQNDAVSNEARNRHNDSEQTTFIANLKGVSNLQNTLPPVVEMKWDVDRPDEVGLRIADTAANDRISRWRLRILDGSHHLWRELQIGDRQWIDPDHAINAASVFDKDSTNPAVSTVPIDLGDDVAEDTRIAWQSNEKLPLQILMQEQKQYVGMALYQGLPLTLVMEIPASLKPTLAAKIADQHPTLTDTGFPGGAVFTEIQIDLDATERDWIWLRAELKE</sequence>
<name>A0A5C6DTL5_9BACT</name>
<evidence type="ECO:0000313" key="1">
    <source>
        <dbReference type="EMBL" id="TWU40108.1"/>
    </source>
</evidence>
<comment type="caution">
    <text evidence="1">The sequence shown here is derived from an EMBL/GenBank/DDBJ whole genome shotgun (WGS) entry which is preliminary data.</text>
</comment>
<dbReference type="EMBL" id="SJPY01000005">
    <property type="protein sequence ID" value="TWU40108.1"/>
    <property type="molecule type" value="Genomic_DNA"/>
</dbReference>
<reference evidence="1 2" key="1">
    <citation type="submission" date="2019-02" db="EMBL/GenBank/DDBJ databases">
        <title>Deep-cultivation of Planctomycetes and their phenomic and genomic characterization uncovers novel biology.</title>
        <authorList>
            <person name="Wiegand S."/>
            <person name="Jogler M."/>
            <person name="Boedeker C."/>
            <person name="Pinto D."/>
            <person name="Vollmers J."/>
            <person name="Rivas-Marin E."/>
            <person name="Kohn T."/>
            <person name="Peeters S.H."/>
            <person name="Heuer A."/>
            <person name="Rast P."/>
            <person name="Oberbeckmann S."/>
            <person name="Bunk B."/>
            <person name="Jeske O."/>
            <person name="Meyerdierks A."/>
            <person name="Storesund J.E."/>
            <person name="Kallscheuer N."/>
            <person name="Luecker S."/>
            <person name="Lage O.M."/>
            <person name="Pohl T."/>
            <person name="Merkel B.J."/>
            <person name="Hornburger P."/>
            <person name="Mueller R.-W."/>
            <person name="Bruemmer F."/>
            <person name="Labrenz M."/>
            <person name="Spormann A.M."/>
            <person name="Op Den Camp H."/>
            <person name="Overmann J."/>
            <person name="Amann R."/>
            <person name="Jetten M.S.M."/>
            <person name="Mascher T."/>
            <person name="Medema M.H."/>
            <person name="Devos D.P."/>
            <person name="Kaster A.-K."/>
            <person name="Ovreas L."/>
            <person name="Rohde M."/>
            <person name="Galperin M.Y."/>
            <person name="Jogler C."/>
        </authorList>
    </citation>
    <scope>NUCLEOTIDE SEQUENCE [LARGE SCALE GENOMIC DNA]</scope>
    <source>
        <strain evidence="1 2">Q31b</strain>
    </source>
</reference>
<accession>A0A5C6DTL5</accession>
<dbReference type="Proteomes" id="UP000315471">
    <property type="component" value="Unassembled WGS sequence"/>
</dbReference>
<dbReference type="AlphaFoldDB" id="A0A5C6DTL5"/>
<protein>
    <submittedName>
        <fullName evidence="1">Uncharacterized protein</fullName>
    </submittedName>
</protein>